<evidence type="ECO:0000256" key="1">
    <source>
        <dbReference type="PROSITE-ProRule" id="PRU00175"/>
    </source>
</evidence>
<protein>
    <recommendedName>
        <fullName evidence="3">RING-type domain-containing protein</fullName>
    </recommendedName>
</protein>
<feature type="transmembrane region" description="Helical" evidence="2">
    <location>
        <begin position="20"/>
        <end position="39"/>
    </location>
</feature>
<feature type="domain" description="RING-type" evidence="3">
    <location>
        <begin position="110"/>
        <end position="157"/>
    </location>
</feature>
<dbReference type="EMBL" id="JBJUIK010000009">
    <property type="protein sequence ID" value="KAL3518579.1"/>
    <property type="molecule type" value="Genomic_DNA"/>
</dbReference>
<organism evidence="4 6">
    <name type="scientific">Cinchona calisaya</name>
    <dbReference type="NCBI Taxonomy" id="153742"/>
    <lineage>
        <taxon>Eukaryota</taxon>
        <taxon>Viridiplantae</taxon>
        <taxon>Streptophyta</taxon>
        <taxon>Embryophyta</taxon>
        <taxon>Tracheophyta</taxon>
        <taxon>Spermatophyta</taxon>
        <taxon>Magnoliopsida</taxon>
        <taxon>eudicotyledons</taxon>
        <taxon>Gunneridae</taxon>
        <taxon>Pentapetalae</taxon>
        <taxon>asterids</taxon>
        <taxon>lamiids</taxon>
        <taxon>Gentianales</taxon>
        <taxon>Rubiaceae</taxon>
        <taxon>Cinchonoideae</taxon>
        <taxon>Cinchoneae</taxon>
        <taxon>Cinchona</taxon>
    </lineage>
</organism>
<evidence type="ECO:0000259" key="3">
    <source>
        <dbReference type="PROSITE" id="PS50089"/>
    </source>
</evidence>
<dbReference type="InterPro" id="IPR001841">
    <property type="entry name" value="Znf_RING"/>
</dbReference>
<dbReference type="Gene3D" id="3.30.40.10">
    <property type="entry name" value="Zinc/RING finger domain, C3HC4 (zinc finger)"/>
    <property type="match status" value="1"/>
</dbReference>
<reference evidence="4 6" key="1">
    <citation type="submission" date="2024-11" db="EMBL/GenBank/DDBJ databases">
        <title>A near-complete genome assembly of Cinchona calisaya.</title>
        <authorList>
            <person name="Lian D.C."/>
            <person name="Zhao X.W."/>
            <person name="Wei L."/>
        </authorList>
    </citation>
    <scope>NUCLEOTIDE SEQUENCE [LARGE SCALE GENOMIC DNA]</scope>
    <source>
        <tissue evidence="4">Nenye</tissue>
    </source>
</reference>
<keyword evidence="2" id="KW-0472">Membrane</keyword>
<dbReference type="GO" id="GO:0008270">
    <property type="term" value="F:zinc ion binding"/>
    <property type="evidence" value="ECO:0007669"/>
    <property type="project" value="UniProtKB-KW"/>
</dbReference>
<dbReference type="EMBL" id="JBJUIK010000009">
    <property type="protein sequence ID" value="KAL3518581.1"/>
    <property type="molecule type" value="Genomic_DNA"/>
</dbReference>
<dbReference type="InterPro" id="IPR013083">
    <property type="entry name" value="Znf_RING/FYVE/PHD"/>
</dbReference>
<evidence type="ECO:0000313" key="4">
    <source>
        <dbReference type="EMBL" id="KAL3518579.1"/>
    </source>
</evidence>
<keyword evidence="2" id="KW-0812">Transmembrane</keyword>
<sequence length="161" mass="18717">MGNDNSFSGETTNNPAELLPGLAMFIGVVLLYTLAYYIYKWYRNDDPRLDEDRAIFSSLLRRFPNLRRQPVSVSQTPQQPQQVSRDVIINIDVQLSKENCFEGYEHEHECAICYSEAEQDVPSLPCMWRVLPECQHKFHADCIKVWLAINRSCPMCRKFVP</sequence>
<evidence type="ECO:0000313" key="5">
    <source>
        <dbReference type="EMBL" id="KAL3518581.1"/>
    </source>
</evidence>
<keyword evidence="1" id="KW-0479">Metal-binding</keyword>
<gene>
    <name evidence="4" type="ORF">ACH5RR_021168</name>
    <name evidence="5" type="ORF">ACH5RR_021170</name>
</gene>
<dbReference type="Pfam" id="PF13639">
    <property type="entry name" value="zf-RING_2"/>
    <property type="match status" value="1"/>
</dbReference>
<dbReference type="AlphaFoldDB" id="A0ABD2ZGJ4"/>
<evidence type="ECO:0000256" key="2">
    <source>
        <dbReference type="SAM" id="Phobius"/>
    </source>
</evidence>
<evidence type="ECO:0000313" key="6">
    <source>
        <dbReference type="Proteomes" id="UP001630127"/>
    </source>
</evidence>
<dbReference type="SMART" id="SM00184">
    <property type="entry name" value="RING"/>
    <property type="match status" value="1"/>
</dbReference>
<keyword evidence="1" id="KW-0862">Zinc</keyword>
<name>A0ABD2ZGJ4_9GENT</name>
<keyword evidence="2" id="KW-1133">Transmembrane helix</keyword>
<dbReference type="SUPFAM" id="SSF57850">
    <property type="entry name" value="RING/U-box"/>
    <property type="match status" value="1"/>
</dbReference>
<keyword evidence="1" id="KW-0863">Zinc-finger</keyword>
<keyword evidence="6" id="KW-1185">Reference proteome</keyword>
<accession>A0ABD2ZGJ4</accession>
<comment type="caution">
    <text evidence="4">The sequence shown here is derived from an EMBL/GenBank/DDBJ whole genome shotgun (WGS) entry which is preliminary data.</text>
</comment>
<dbReference type="PANTHER" id="PTHR45676">
    <property type="entry name" value="RING-H2 FINGER PROTEIN ATL51-RELATED"/>
    <property type="match status" value="1"/>
</dbReference>
<dbReference type="Proteomes" id="UP001630127">
    <property type="component" value="Unassembled WGS sequence"/>
</dbReference>
<proteinExistence type="predicted"/>
<dbReference type="PROSITE" id="PS50089">
    <property type="entry name" value="ZF_RING_2"/>
    <property type="match status" value="1"/>
</dbReference>